<dbReference type="EMBL" id="JRPE02000022">
    <property type="protein sequence ID" value="TLD91156.1"/>
    <property type="molecule type" value="Genomic_DNA"/>
</dbReference>
<accession>A0A4U8SWA2</accession>
<dbReference type="RefSeq" id="WP_138129113.1">
    <property type="nucleotide sequence ID" value="NZ_JRPE02000022.1"/>
</dbReference>
<evidence type="ECO:0000313" key="2">
    <source>
        <dbReference type="Proteomes" id="UP000029921"/>
    </source>
</evidence>
<name>A0A4U8SWA2_9HELI</name>
<protein>
    <submittedName>
        <fullName evidence="1">Uncharacterized protein</fullName>
    </submittedName>
</protein>
<dbReference type="Proteomes" id="UP000029921">
    <property type="component" value="Unassembled WGS sequence"/>
</dbReference>
<organism evidence="1 2">
    <name type="scientific">Helicobacter magdeburgensis</name>
    <dbReference type="NCBI Taxonomy" id="471858"/>
    <lineage>
        <taxon>Bacteria</taxon>
        <taxon>Pseudomonadati</taxon>
        <taxon>Campylobacterota</taxon>
        <taxon>Epsilonproteobacteria</taxon>
        <taxon>Campylobacterales</taxon>
        <taxon>Helicobacteraceae</taxon>
        <taxon>Helicobacter</taxon>
    </lineage>
</organism>
<gene>
    <name evidence="1" type="ORF">LS74_010030</name>
</gene>
<evidence type="ECO:0000313" key="1">
    <source>
        <dbReference type="EMBL" id="TLD91156.1"/>
    </source>
</evidence>
<proteinExistence type="predicted"/>
<comment type="caution">
    <text evidence="1">The sequence shown here is derived from an EMBL/GenBank/DDBJ whole genome shotgun (WGS) entry which is preliminary data.</text>
</comment>
<dbReference type="AlphaFoldDB" id="A0A4U8SWA2"/>
<reference evidence="1 2" key="1">
    <citation type="journal article" date="2014" name="Genome Announc.">
        <title>Draft genome sequences of eight enterohepatic helicobacter species isolated from both laboratory and wild rodents.</title>
        <authorList>
            <person name="Sheh A."/>
            <person name="Shen Z."/>
            <person name="Fox J.G."/>
        </authorList>
    </citation>
    <scope>NUCLEOTIDE SEQUENCE [LARGE SCALE GENOMIC DNA]</scope>
    <source>
        <strain evidence="1 2">MIT 96-1001</strain>
    </source>
</reference>
<keyword evidence="2" id="KW-1185">Reference proteome</keyword>
<sequence>MRVDVKPTNARKNLVKALSLRCFLGSLRFVLRHYRLGSFSHGNAQHNPKNHSQNTSAMVLSSVSKTQNKRILNAKCLCGFYHLYNLCICGNVARE</sequence>